<evidence type="ECO:0000313" key="2">
    <source>
        <dbReference type="Proteomes" id="UP000718451"/>
    </source>
</evidence>
<reference evidence="1 2" key="1">
    <citation type="submission" date="2020-04" db="EMBL/GenBank/DDBJ databases">
        <authorList>
            <person name="Yoon J."/>
        </authorList>
    </citation>
    <scope>NUCLEOTIDE SEQUENCE [LARGE SCALE GENOMIC DNA]</scope>
    <source>
        <strain evidence="1 2">DJ-13</strain>
    </source>
</reference>
<proteinExistence type="predicted"/>
<name>A0ABX1GS26_9FLAO</name>
<dbReference type="Gene3D" id="2.30.110.10">
    <property type="entry name" value="Electron Transport, Fmn-binding Protein, Chain A"/>
    <property type="match status" value="1"/>
</dbReference>
<dbReference type="PIRSF" id="PIRSF010372">
    <property type="entry name" value="PaiB"/>
    <property type="match status" value="1"/>
</dbReference>
<dbReference type="PANTHER" id="PTHR35802:SF1">
    <property type="entry name" value="PROTEASE SYNTHASE AND SPORULATION PROTEIN PAI 2"/>
    <property type="match status" value="1"/>
</dbReference>
<gene>
    <name evidence="1" type="ORF">HCU67_12390</name>
</gene>
<dbReference type="PANTHER" id="PTHR35802">
    <property type="entry name" value="PROTEASE SYNTHASE AND SPORULATION PROTEIN PAI 2"/>
    <property type="match status" value="1"/>
</dbReference>
<protein>
    <submittedName>
        <fullName evidence="1">FMN-binding negative transcriptional regulator</fullName>
    </submittedName>
</protein>
<dbReference type="InterPro" id="IPR012349">
    <property type="entry name" value="Split_barrel_FMN-bd"/>
</dbReference>
<dbReference type="RefSeq" id="WP_168552924.1">
    <property type="nucleotide sequence ID" value="NZ_JAAWWL010000002.1"/>
</dbReference>
<dbReference type="Pfam" id="PF04299">
    <property type="entry name" value="FMN_bind_2"/>
    <property type="match status" value="1"/>
</dbReference>
<keyword evidence="2" id="KW-1185">Reference proteome</keyword>
<organism evidence="1 2">
    <name type="scientific">Croceivirga thetidis</name>
    <dbReference type="NCBI Taxonomy" id="2721623"/>
    <lineage>
        <taxon>Bacteria</taxon>
        <taxon>Pseudomonadati</taxon>
        <taxon>Bacteroidota</taxon>
        <taxon>Flavobacteriia</taxon>
        <taxon>Flavobacteriales</taxon>
        <taxon>Flavobacteriaceae</taxon>
        <taxon>Croceivirga</taxon>
    </lineage>
</organism>
<dbReference type="Proteomes" id="UP000718451">
    <property type="component" value="Unassembled WGS sequence"/>
</dbReference>
<accession>A0ABX1GS26</accession>
<dbReference type="SUPFAM" id="SSF50475">
    <property type="entry name" value="FMN-binding split barrel"/>
    <property type="match status" value="1"/>
</dbReference>
<dbReference type="InterPro" id="IPR007396">
    <property type="entry name" value="TR_PAI2-type"/>
</dbReference>
<evidence type="ECO:0000313" key="1">
    <source>
        <dbReference type="EMBL" id="NKI32747.1"/>
    </source>
</evidence>
<dbReference type="EMBL" id="JAAWWL010000002">
    <property type="protein sequence ID" value="NKI32747.1"/>
    <property type="molecule type" value="Genomic_DNA"/>
</dbReference>
<comment type="caution">
    <text evidence="1">The sequence shown here is derived from an EMBL/GenBank/DDBJ whole genome shotgun (WGS) entry which is preliminary data.</text>
</comment>
<sequence>MYTPPYYKNENLLRVKEFIKANSFGILVNQVEGKPWATHIPMELETFEGNDYLVGHIAKANPQWKSFNENNEVLCIFNGPHTYISSSWYQEEEVPTWDYIAVHVYGDLQILSETETMASLHRLVNRHETNSENPIKLEKLSSKTLRQVKGVVGFKIEITDIQATYKLSQTRPEDHESIIENLNSKGDVTSTEIARHISSYKTNHHDKQ</sequence>